<evidence type="ECO:0000313" key="3">
    <source>
        <dbReference type="Proteomes" id="UP001254257"/>
    </source>
</evidence>
<evidence type="ECO:0000313" key="2">
    <source>
        <dbReference type="EMBL" id="MDU0342897.1"/>
    </source>
</evidence>
<dbReference type="InterPro" id="IPR016047">
    <property type="entry name" value="M23ase_b-sheet_dom"/>
</dbReference>
<dbReference type="GO" id="GO:0016787">
    <property type="term" value="F:hydrolase activity"/>
    <property type="evidence" value="ECO:0007669"/>
    <property type="project" value="UniProtKB-KW"/>
</dbReference>
<dbReference type="Gene3D" id="2.70.70.10">
    <property type="entry name" value="Glucose Permease (Domain IIA)"/>
    <property type="match status" value="1"/>
</dbReference>
<dbReference type="EC" id="3.4.-.-" evidence="2"/>
<sequence length="398" mass="42255">MSATMRALLAVAMGFTLVPPLSQTLRAETPAASAAVTPTGLVGNVLFAPRPVLGSDGLQHLVYELQLSNVTGERVQLKRLSIFGDADKEPLAVLDGAEIARRFSPGGRRGNESAELGGYQYGIGFLHVALPAGRAVPQRLRHEVEAWFGQFKVDAVIRLGPVAVTTSEPPVLGPPLRGDGYIAGDGCCDSVRHVRALLPLNGGFRLAQRFAIDWEKLGADGRLVKGDRKQVANYHIYGEPILAVRDGTIVDMRNDLPDQVPGALPDGLPISDADGNFAVLDIGGGAFVLYAHMKPGSVRVKAGDKVKRGDVIGQVGNTGNSSEPHLHLHVMDGPSPLLADGLPYVFEAFTVKAIDRAGTADFDRAAEMGTPVTLTPVVPPLAMRRALPLDLSVIEWGQ</sequence>
<dbReference type="SUPFAM" id="SSF51261">
    <property type="entry name" value="Duplicated hybrid motif"/>
    <property type="match status" value="1"/>
</dbReference>
<dbReference type="Proteomes" id="UP001254257">
    <property type="component" value="Unassembled WGS sequence"/>
</dbReference>
<keyword evidence="3" id="KW-1185">Reference proteome</keyword>
<reference evidence="2 3" key="1">
    <citation type="submission" date="2023-09" db="EMBL/GenBank/DDBJ databases">
        <title>Whole genome shotgun sequencing (WGS) of Bosea sp. ZW T0_25, isolated from stored onions (Allium cepa).</title>
        <authorList>
            <person name="Stoll D.A."/>
            <person name="Huch M."/>
        </authorList>
    </citation>
    <scope>NUCLEOTIDE SEQUENCE [LARGE SCALE GENOMIC DNA]</scope>
    <source>
        <strain evidence="2 3">ZW T0_25</strain>
    </source>
</reference>
<gene>
    <name evidence="2" type="ORF">RKE40_23625</name>
</gene>
<dbReference type="InterPro" id="IPR011055">
    <property type="entry name" value="Dup_hybrid_motif"/>
</dbReference>
<keyword evidence="2" id="KW-0378">Hydrolase</keyword>
<dbReference type="PANTHER" id="PTHR21666">
    <property type="entry name" value="PEPTIDASE-RELATED"/>
    <property type="match status" value="1"/>
</dbReference>
<evidence type="ECO:0000259" key="1">
    <source>
        <dbReference type="Pfam" id="PF01551"/>
    </source>
</evidence>
<organism evidence="2 3">
    <name type="scientific">Bosea rubneri</name>
    <dbReference type="NCBI Taxonomy" id="3075434"/>
    <lineage>
        <taxon>Bacteria</taxon>
        <taxon>Pseudomonadati</taxon>
        <taxon>Pseudomonadota</taxon>
        <taxon>Alphaproteobacteria</taxon>
        <taxon>Hyphomicrobiales</taxon>
        <taxon>Boseaceae</taxon>
        <taxon>Bosea</taxon>
    </lineage>
</organism>
<proteinExistence type="predicted"/>
<comment type="caution">
    <text evidence="2">The sequence shown here is derived from an EMBL/GenBank/DDBJ whole genome shotgun (WGS) entry which is preliminary data.</text>
</comment>
<accession>A0ABU3SER3</accession>
<feature type="domain" description="M23ase beta-sheet core" evidence="1">
    <location>
        <begin position="237"/>
        <end position="332"/>
    </location>
</feature>
<dbReference type="CDD" id="cd12797">
    <property type="entry name" value="M23_peptidase"/>
    <property type="match status" value="1"/>
</dbReference>
<dbReference type="Pfam" id="PF01551">
    <property type="entry name" value="Peptidase_M23"/>
    <property type="match status" value="1"/>
</dbReference>
<dbReference type="InterPro" id="IPR050570">
    <property type="entry name" value="Cell_wall_metabolism_enzyme"/>
</dbReference>
<protein>
    <submittedName>
        <fullName evidence="2">M23 family metallopeptidase</fullName>
        <ecNumber evidence="2">3.4.-.-</ecNumber>
    </submittedName>
</protein>
<dbReference type="EMBL" id="JAWDID010000052">
    <property type="protein sequence ID" value="MDU0342897.1"/>
    <property type="molecule type" value="Genomic_DNA"/>
</dbReference>
<dbReference type="PANTHER" id="PTHR21666:SF270">
    <property type="entry name" value="MUREIN HYDROLASE ACTIVATOR ENVC"/>
    <property type="match status" value="1"/>
</dbReference>
<name>A0ABU3SER3_9HYPH</name>
<dbReference type="RefSeq" id="WP_316020651.1">
    <property type="nucleotide sequence ID" value="NZ_JAWDID010000052.1"/>
</dbReference>